<evidence type="ECO:0000259" key="2">
    <source>
        <dbReference type="Pfam" id="PF03372"/>
    </source>
</evidence>
<feature type="region of interest" description="Disordered" evidence="1">
    <location>
        <begin position="328"/>
        <end position="375"/>
    </location>
</feature>
<evidence type="ECO:0000259" key="3">
    <source>
        <dbReference type="Pfam" id="PF07530"/>
    </source>
</evidence>
<dbReference type="InterPro" id="IPR006579">
    <property type="entry name" value="Pre_C2HC_dom"/>
</dbReference>
<sequence length="491" mass="55454">MQFCIILDNYVQNIDSYDFNTKTGKNQFSFEANQFLEETRARYLSLKKAEAAEISEGVNELAKQWGVPTEELAQFTTVVIKKQKNKLLSPSKEDSLAKKIRTSCENRYEALTVEDPPIDQHGNIIVDDEDVTPSRSSTPIPKVRPPLPITIDGVDQPAKLLKRIQDLTNQKLVGRMKGRSMRVYPETPAAYNRIRKLIEDENLESFTFQFPEEKEYKVVIKGLPTDMPVNDIVEELQGMGIHPKECKVLISRKTGLPMPLFSVILKNPDNKNIYNLKELCYMKIEETHDEKKVWPCAVLSLPPPKVNFWEERTREKEMQEAAKALVNPTIQPAGPPPILTEVTSSSLRPQAPASSPAIEHQVQEPSSSTQGTSSPLKIVTWNADGIRRKITELEDYVSRHDPDIVTLQETFLQPCNSLNISNYTTYRNDRLTNRGGGTAILIKNSIAHHSIDIHTLTLENSAIVIKGKNKVTICCIYRPPRSPDSSFMESA</sequence>
<dbReference type="Proteomes" id="UP000886998">
    <property type="component" value="Unassembled WGS sequence"/>
</dbReference>
<keyword evidence="4" id="KW-0808">Transferase</keyword>
<reference evidence="4" key="1">
    <citation type="submission" date="2020-08" db="EMBL/GenBank/DDBJ databases">
        <title>Multicomponent nature underlies the extraordinary mechanical properties of spider dragline silk.</title>
        <authorList>
            <person name="Kono N."/>
            <person name="Nakamura H."/>
            <person name="Mori M."/>
            <person name="Yoshida Y."/>
            <person name="Ohtoshi R."/>
            <person name="Malay A.D."/>
            <person name="Moran D.A.P."/>
            <person name="Tomita M."/>
            <person name="Numata K."/>
            <person name="Arakawa K."/>
        </authorList>
    </citation>
    <scope>NUCLEOTIDE SEQUENCE</scope>
</reference>
<dbReference type="InterPro" id="IPR005135">
    <property type="entry name" value="Endo/exonuclease/phosphatase"/>
</dbReference>
<dbReference type="Pfam" id="PF03372">
    <property type="entry name" value="Exo_endo_phos"/>
    <property type="match status" value="1"/>
</dbReference>
<keyword evidence="4" id="KW-0695">RNA-directed DNA polymerase</keyword>
<evidence type="ECO:0000313" key="4">
    <source>
        <dbReference type="EMBL" id="GFY77854.1"/>
    </source>
</evidence>
<dbReference type="EMBL" id="BMAV01022688">
    <property type="protein sequence ID" value="GFY77854.1"/>
    <property type="molecule type" value="Genomic_DNA"/>
</dbReference>
<dbReference type="AlphaFoldDB" id="A0A8X7CLX6"/>
<protein>
    <submittedName>
        <fullName evidence="4">RNA-directed DNA polymerase from mobile element jockey</fullName>
    </submittedName>
</protein>
<dbReference type="InterPro" id="IPR036691">
    <property type="entry name" value="Endo/exonu/phosph_ase_sf"/>
</dbReference>
<comment type="caution">
    <text evidence="4">The sequence shown here is derived from an EMBL/GenBank/DDBJ whole genome shotgun (WGS) entry which is preliminary data.</text>
</comment>
<feature type="compositionally biased region" description="Polar residues" evidence="1">
    <location>
        <begin position="363"/>
        <end position="375"/>
    </location>
</feature>
<feature type="domain" description="Endonuclease/exonuclease/phosphatase" evidence="2">
    <location>
        <begin position="379"/>
        <end position="454"/>
    </location>
</feature>
<evidence type="ECO:0000256" key="1">
    <source>
        <dbReference type="SAM" id="MobiDB-lite"/>
    </source>
</evidence>
<dbReference type="Gene3D" id="3.60.10.10">
    <property type="entry name" value="Endonuclease/exonuclease/phosphatase"/>
    <property type="match status" value="1"/>
</dbReference>
<keyword evidence="5" id="KW-1185">Reference proteome</keyword>
<organism evidence="4 5">
    <name type="scientific">Trichonephila inaurata madagascariensis</name>
    <dbReference type="NCBI Taxonomy" id="2747483"/>
    <lineage>
        <taxon>Eukaryota</taxon>
        <taxon>Metazoa</taxon>
        <taxon>Ecdysozoa</taxon>
        <taxon>Arthropoda</taxon>
        <taxon>Chelicerata</taxon>
        <taxon>Arachnida</taxon>
        <taxon>Araneae</taxon>
        <taxon>Araneomorphae</taxon>
        <taxon>Entelegynae</taxon>
        <taxon>Araneoidea</taxon>
        <taxon>Nephilidae</taxon>
        <taxon>Trichonephila</taxon>
        <taxon>Trichonephila inaurata</taxon>
    </lineage>
</organism>
<keyword evidence="4" id="KW-0548">Nucleotidyltransferase</keyword>
<dbReference type="Pfam" id="PF07530">
    <property type="entry name" value="PRE_C2HC"/>
    <property type="match status" value="1"/>
</dbReference>
<proteinExistence type="predicted"/>
<accession>A0A8X7CLX6</accession>
<dbReference type="GO" id="GO:0003964">
    <property type="term" value="F:RNA-directed DNA polymerase activity"/>
    <property type="evidence" value="ECO:0007669"/>
    <property type="project" value="UniProtKB-KW"/>
</dbReference>
<evidence type="ECO:0000313" key="5">
    <source>
        <dbReference type="Proteomes" id="UP000886998"/>
    </source>
</evidence>
<feature type="domain" description="Pre-C2HC" evidence="3">
    <location>
        <begin position="231"/>
        <end position="285"/>
    </location>
</feature>
<name>A0A8X7CLX6_9ARAC</name>
<gene>
    <name evidence="4" type="primary">pol_1922</name>
    <name evidence="4" type="ORF">TNIN_456811</name>
</gene>
<dbReference type="OrthoDB" id="8033718at2759"/>
<dbReference type="SUPFAM" id="SSF56219">
    <property type="entry name" value="DNase I-like"/>
    <property type="match status" value="1"/>
</dbReference>